<evidence type="ECO:0000256" key="1">
    <source>
        <dbReference type="SAM" id="MobiDB-lite"/>
    </source>
</evidence>
<reference evidence="2 3" key="1">
    <citation type="submission" date="2015-04" db="EMBL/GenBank/DDBJ databases">
        <title>Complete genome sequence of Schizopora paradoxa KUC8140, a cosmopolitan wood degrader in East Asia.</title>
        <authorList>
            <consortium name="DOE Joint Genome Institute"/>
            <person name="Min B."/>
            <person name="Park H."/>
            <person name="Jang Y."/>
            <person name="Kim J.-J."/>
            <person name="Kim K.H."/>
            <person name="Pangilinan J."/>
            <person name="Lipzen A."/>
            <person name="Riley R."/>
            <person name="Grigoriev I.V."/>
            <person name="Spatafora J.W."/>
            <person name="Choi I.-G."/>
        </authorList>
    </citation>
    <scope>NUCLEOTIDE SEQUENCE [LARGE SCALE GENOMIC DNA]</scope>
    <source>
        <strain evidence="2 3">KUC8140</strain>
    </source>
</reference>
<feature type="compositionally biased region" description="Polar residues" evidence="1">
    <location>
        <begin position="75"/>
        <end position="86"/>
    </location>
</feature>
<evidence type="ECO:0000313" key="2">
    <source>
        <dbReference type="EMBL" id="KLO06149.1"/>
    </source>
</evidence>
<dbReference type="Proteomes" id="UP000053477">
    <property type="component" value="Unassembled WGS sequence"/>
</dbReference>
<proteinExistence type="predicted"/>
<gene>
    <name evidence="2" type="ORF">SCHPADRAFT_698948</name>
</gene>
<evidence type="ECO:0000313" key="3">
    <source>
        <dbReference type="Proteomes" id="UP000053477"/>
    </source>
</evidence>
<dbReference type="EMBL" id="KQ086232">
    <property type="protein sequence ID" value="KLO06149.1"/>
    <property type="molecule type" value="Genomic_DNA"/>
</dbReference>
<name>A0A0H2R2W5_9AGAM</name>
<keyword evidence="3" id="KW-1185">Reference proteome</keyword>
<feature type="region of interest" description="Disordered" evidence="1">
    <location>
        <begin position="45"/>
        <end position="89"/>
    </location>
</feature>
<organism evidence="2 3">
    <name type="scientific">Schizopora paradoxa</name>
    <dbReference type="NCBI Taxonomy" id="27342"/>
    <lineage>
        <taxon>Eukaryota</taxon>
        <taxon>Fungi</taxon>
        <taxon>Dikarya</taxon>
        <taxon>Basidiomycota</taxon>
        <taxon>Agaricomycotina</taxon>
        <taxon>Agaricomycetes</taxon>
        <taxon>Hymenochaetales</taxon>
        <taxon>Schizoporaceae</taxon>
        <taxon>Schizopora</taxon>
    </lineage>
</organism>
<sequence length="131" mass="14156">MTDTGGDDGKRECRRCGKVLALTSFPEKKRGVRAPGERVSTCSKCSSAKQASRHEAKKSKSADKENERAEDNGSDSDASCAPNQSEADAYSEADFDDLPLIFVEDFFAILSSKKEEPELRLAAKFCGIGLG</sequence>
<dbReference type="InParanoid" id="A0A0H2R2W5"/>
<feature type="compositionally biased region" description="Basic and acidic residues" evidence="1">
    <location>
        <begin position="52"/>
        <end position="71"/>
    </location>
</feature>
<protein>
    <submittedName>
        <fullName evidence="2">Uncharacterized protein</fullName>
    </submittedName>
</protein>
<dbReference type="AlphaFoldDB" id="A0A0H2R2W5"/>
<accession>A0A0H2R2W5</accession>